<dbReference type="GeneID" id="43608543"/>
<dbReference type="AlphaFoldDB" id="A0A7J6J2L9"/>
<dbReference type="Proteomes" id="UP000011096">
    <property type="component" value="Unassembled WGS sequence"/>
</dbReference>
<gene>
    <name evidence="3" type="ORF">CGGC5_v007099</name>
</gene>
<dbReference type="EMBL" id="ANPB02000004">
    <property type="protein sequence ID" value="KAF4483746.1"/>
    <property type="molecule type" value="Genomic_DNA"/>
</dbReference>
<keyword evidence="4" id="KW-1185">Reference proteome</keyword>
<comment type="caution">
    <text evidence="3">The sequence shown here is derived from an EMBL/GenBank/DDBJ whole genome shotgun (WGS) entry which is preliminary data.</text>
</comment>
<reference evidence="3 4" key="2">
    <citation type="submission" date="2020-04" db="EMBL/GenBank/DDBJ databases">
        <title>Genome sequencing and assembly of multiple isolates from the Colletotrichum gloeosporioides species complex.</title>
        <authorList>
            <person name="Gan P."/>
            <person name="Shirasu K."/>
        </authorList>
    </citation>
    <scope>NUCLEOTIDE SEQUENCE [LARGE SCALE GENOMIC DNA]</scope>
    <source>
        <strain evidence="3 4">Nara gc5</strain>
    </source>
</reference>
<name>A0A7J6J2L9_COLFN</name>
<evidence type="ECO:0000259" key="2">
    <source>
        <dbReference type="Pfam" id="PF23584"/>
    </source>
</evidence>
<sequence length="270" mass="28749">MRSPIFAWLLAVFPIATALPNTTVEVDLLFSRENTTYTLNSTGIPVLLSIHNPSTANAYGWTFYWEAFKQPHPDLDWRLPVNNISAQFGNTTRWPDNPHLITDTTGPLEAGTYTFHWNLQGGPWCNFEPGFGNSSRIALPVGGGSFEFLVADETKAAPVLAGVCGEVAGMMDYASTTTFANGGIPGMGGHTVTCGVTRSVTATAESCKATLDEGQARSVSSLMGWGEFATASATTTPTTTGGTGSSEGRDVSVPVRLLSLMMAYMLVHIV</sequence>
<dbReference type="InParanoid" id="A0A7J6J2L9"/>
<reference evidence="3 4" key="1">
    <citation type="submission" date="2012-08" db="EMBL/GenBank/DDBJ databases">
        <authorList>
            <person name="Gan P.H.P."/>
            <person name="Ikeda K."/>
            <person name="Irieda H."/>
            <person name="Narusaka M."/>
            <person name="O'Connell R.J."/>
            <person name="Narusaka Y."/>
            <person name="Takano Y."/>
            <person name="Kubo Y."/>
            <person name="Shirasu K."/>
        </authorList>
    </citation>
    <scope>NUCLEOTIDE SEQUENCE [LARGE SCALE GENOMIC DNA]</scope>
    <source>
        <strain evidence="3 4">Nara gc5</strain>
    </source>
</reference>
<evidence type="ECO:0000256" key="1">
    <source>
        <dbReference type="SAM" id="SignalP"/>
    </source>
</evidence>
<dbReference type="OrthoDB" id="4490227at2759"/>
<dbReference type="RefSeq" id="XP_031878976.1">
    <property type="nucleotide sequence ID" value="XM_032024375.1"/>
</dbReference>
<evidence type="ECO:0000313" key="4">
    <source>
        <dbReference type="Proteomes" id="UP000011096"/>
    </source>
</evidence>
<organism evidence="3 4">
    <name type="scientific">Colletotrichum fructicola (strain Nara gc5)</name>
    <name type="common">Anthracnose fungus</name>
    <name type="synonym">Colletotrichum gloeosporioides (strain Nara gc5)</name>
    <dbReference type="NCBI Taxonomy" id="1213859"/>
    <lineage>
        <taxon>Eukaryota</taxon>
        <taxon>Fungi</taxon>
        <taxon>Dikarya</taxon>
        <taxon>Ascomycota</taxon>
        <taxon>Pezizomycotina</taxon>
        <taxon>Sordariomycetes</taxon>
        <taxon>Hypocreomycetidae</taxon>
        <taxon>Glomerellales</taxon>
        <taxon>Glomerellaceae</taxon>
        <taxon>Colletotrichum</taxon>
        <taxon>Colletotrichum gloeosporioides species complex</taxon>
    </lineage>
</organism>
<protein>
    <recommendedName>
        <fullName evidence="2">DUF7136 domain-containing protein</fullName>
    </recommendedName>
</protein>
<proteinExistence type="predicted"/>
<feature type="domain" description="DUF7136" evidence="2">
    <location>
        <begin position="21"/>
        <end position="232"/>
    </location>
</feature>
<feature type="chain" id="PRO_5029912343" description="DUF7136 domain-containing protein" evidence="1">
    <location>
        <begin position="19"/>
        <end position="270"/>
    </location>
</feature>
<feature type="signal peptide" evidence="1">
    <location>
        <begin position="1"/>
        <end position="18"/>
    </location>
</feature>
<accession>A0A7J6J2L9</accession>
<dbReference type="Pfam" id="PF23584">
    <property type="entry name" value="DUF7136"/>
    <property type="match status" value="1"/>
</dbReference>
<evidence type="ECO:0000313" key="3">
    <source>
        <dbReference type="EMBL" id="KAF4483746.1"/>
    </source>
</evidence>
<keyword evidence="1" id="KW-0732">Signal</keyword>
<dbReference type="InterPro" id="IPR055560">
    <property type="entry name" value="DUF7136"/>
</dbReference>